<name>A0A0D2PFY8_HYPSF</name>
<reference evidence="3" key="1">
    <citation type="submission" date="2014-04" db="EMBL/GenBank/DDBJ databases">
        <title>Evolutionary Origins and Diversification of the Mycorrhizal Mutualists.</title>
        <authorList>
            <consortium name="DOE Joint Genome Institute"/>
            <consortium name="Mycorrhizal Genomics Consortium"/>
            <person name="Kohler A."/>
            <person name="Kuo A."/>
            <person name="Nagy L.G."/>
            <person name="Floudas D."/>
            <person name="Copeland A."/>
            <person name="Barry K.W."/>
            <person name="Cichocki N."/>
            <person name="Veneault-Fourrey C."/>
            <person name="LaButti K."/>
            <person name="Lindquist E.A."/>
            <person name="Lipzen A."/>
            <person name="Lundell T."/>
            <person name="Morin E."/>
            <person name="Murat C."/>
            <person name="Riley R."/>
            <person name="Ohm R."/>
            <person name="Sun H."/>
            <person name="Tunlid A."/>
            <person name="Henrissat B."/>
            <person name="Grigoriev I.V."/>
            <person name="Hibbett D.S."/>
            <person name="Martin F."/>
        </authorList>
    </citation>
    <scope>NUCLEOTIDE SEQUENCE [LARGE SCALE GENOMIC DNA]</scope>
    <source>
        <strain evidence="3">FD-334 SS-4</strain>
    </source>
</reference>
<dbReference type="AlphaFoldDB" id="A0A0D2PFY8"/>
<keyword evidence="3" id="KW-1185">Reference proteome</keyword>
<feature type="compositionally biased region" description="Gly residues" evidence="1">
    <location>
        <begin position="60"/>
        <end position="78"/>
    </location>
</feature>
<dbReference type="EMBL" id="KN817582">
    <property type="protein sequence ID" value="KJA19030.1"/>
    <property type="molecule type" value="Genomic_DNA"/>
</dbReference>
<dbReference type="Proteomes" id="UP000054270">
    <property type="component" value="Unassembled WGS sequence"/>
</dbReference>
<evidence type="ECO:0000313" key="3">
    <source>
        <dbReference type="Proteomes" id="UP000054270"/>
    </source>
</evidence>
<evidence type="ECO:0000256" key="1">
    <source>
        <dbReference type="SAM" id="MobiDB-lite"/>
    </source>
</evidence>
<accession>A0A0D2PFY8</accession>
<evidence type="ECO:0000313" key="2">
    <source>
        <dbReference type="EMBL" id="KJA19030.1"/>
    </source>
</evidence>
<organism evidence="2 3">
    <name type="scientific">Hypholoma sublateritium (strain FD-334 SS-4)</name>
    <dbReference type="NCBI Taxonomy" id="945553"/>
    <lineage>
        <taxon>Eukaryota</taxon>
        <taxon>Fungi</taxon>
        <taxon>Dikarya</taxon>
        <taxon>Basidiomycota</taxon>
        <taxon>Agaricomycotina</taxon>
        <taxon>Agaricomycetes</taxon>
        <taxon>Agaricomycetidae</taxon>
        <taxon>Agaricales</taxon>
        <taxon>Agaricineae</taxon>
        <taxon>Strophariaceae</taxon>
        <taxon>Hypholoma</taxon>
    </lineage>
</organism>
<sequence length="104" mass="10173">MASASFLHAAGNKHDGTGVDVYAVSSFGEALDTPRLSSGQHAAGAEGAEAEGERRATSGGVDGGGGGQASTGVRGGWGGPGGLCEERLHADRAGWLPAGIGRRA</sequence>
<gene>
    <name evidence="2" type="ORF">HYPSUDRAFT_56859</name>
</gene>
<protein>
    <submittedName>
        <fullName evidence="2">Uncharacterized protein</fullName>
    </submittedName>
</protein>
<feature type="region of interest" description="Disordered" evidence="1">
    <location>
        <begin position="32"/>
        <end position="78"/>
    </location>
</feature>
<proteinExistence type="predicted"/>